<dbReference type="EMBL" id="CM046400">
    <property type="protein sequence ID" value="KAI8524546.1"/>
    <property type="molecule type" value="Genomic_DNA"/>
</dbReference>
<organism evidence="1 2">
    <name type="scientific">Rhododendron molle</name>
    <name type="common">Chinese azalea</name>
    <name type="synonym">Azalea mollis</name>
    <dbReference type="NCBI Taxonomy" id="49168"/>
    <lineage>
        <taxon>Eukaryota</taxon>
        <taxon>Viridiplantae</taxon>
        <taxon>Streptophyta</taxon>
        <taxon>Embryophyta</taxon>
        <taxon>Tracheophyta</taxon>
        <taxon>Spermatophyta</taxon>
        <taxon>Magnoliopsida</taxon>
        <taxon>eudicotyledons</taxon>
        <taxon>Gunneridae</taxon>
        <taxon>Pentapetalae</taxon>
        <taxon>asterids</taxon>
        <taxon>Ericales</taxon>
        <taxon>Ericaceae</taxon>
        <taxon>Ericoideae</taxon>
        <taxon>Rhodoreae</taxon>
        <taxon>Rhododendron</taxon>
    </lineage>
</organism>
<dbReference type="Proteomes" id="UP001062846">
    <property type="component" value="Chromosome 13"/>
</dbReference>
<keyword evidence="2" id="KW-1185">Reference proteome</keyword>
<evidence type="ECO:0000313" key="1">
    <source>
        <dbReference type="EMBL" id="KAI8524546.1"/>
    </source>
</evidence>
<reference evidence="1" key="1">
    <citation type="submission" date="2022-02" db="EMBL/GenBank/DDBJ databases">
        <title>Plant Genome Project.</title>
        <authorList>
            <person name="Zhang R.-G."/>
        </authorList>
    </citation>
    <scope>NUCLEOTIDE SEQUENCE</scope>
    <source>
        <strain evidence="1">AT1</strain>
    </source>
</reference>
<protein>
    <submittedName>
        <fullName evidence="1">Uncharacterized protein</fullName>
    </submittedName>
</protein>
<gene>
    <name evidence="1" type="ORF">RHMOL_Rhmol13G0157900</name>
</gene>
<proteinExistence type="predicted"/>
<sequence>MIEFLASYNPDVHAVVLHNAPQNASYHSGQTQREILSIFRDKIQRFICEEINGGKFCILVDESQDESNREQMAIVLRFVDKDGIVRERFFDIVHVLNTASATLKTEICSVLARHNLSVQNIRGQGYDGASNMRGRWNGLQALFLKESSREVIPVGQFFSYLTLTVNIIDSSPKKHDKFRGIQAAEIAERLAIDNEDDDEFETGKGKNQIRTLKRAGDTRWGSHFGSLSSLMDLFSATCLVLKDMINDPESTLNQRSEADGVYDAITSFEFVFILHLMRETLEYTDDLCQALQRKSQDILNAMHLVTTTKKKLQKFREDGWVPLLEKVTQFCEKHEISVPDMAAPYTAGRGRVRKDNINFGHHFRVEVFTYTIDSQWNELNNRFKEDTMELLVLSTSLDPRDGFRSFKIEDACKLAEKYYPMDFTEHEKQHLKYQLQNYKLDVPNHMEFQNLSTISKLSEVLVKTRKSMIYPLIDRLIRLILILPVSTATTERAFSAMKCVKTRLRNRMEDELLASFLITYIEKDIARGFDTDSIIDAFNDMKERRVQFKMPRFTR</sequence>
<accession>A0ACC0L750</accession>
<comment type="caution">
    <text evidence="1">The sequence shown here is derived from an EMBL/GenBank/DDBJ whole genome shotgun (WGS) entry which is preliminary data.</text>
</comment>
<name>A0ACC0L750_RHOML</name>
<evidence type="ECO:0000313" key="2">
    <source>
        <dbReference type="Proteomes" id="UP001062846"/>
    </source>
</evidence>